<evidence type="ECO:0000313" key="4">
    <source>
        <dbReference type="Proteomes" id="UP000827892"/>
    </source>
</evidence>
<feature type="region of interest" description="Disordered" evidence="1">
    <location>
        <begin position="159"/>
        <end position="187"/>
    </location>
</feature>
<dbReference type="EMBL" id="CP090892">
    <property type="protein sequence ID" value="ULU07629.1"/>
    <property type="molecule type" value="Genomic_DNA"/>
</dbReference>
<protein>
    <recommendedName>
        <fullName evidence="5">C-type lectin domain-containing protein</fullName>
    </recommendedName>
</protein>
<feature type="compositionally biased region" description="Low complexity" evidence="1">
    <location>
        <begin position="165"/>
        <end position="186"/>
    </location>
</feature>
<name>A0AAE9DNP1_CAEBR</name>
<feature type="region of interest" description="Disordered" evidence="1">
    <location>
        <begin position="29"/>
        <end position="56"/>
    </location>
</feature>
<gene>
    <name evidence="3" type="ORF">L3Y34_018970</name>
</gene>
<dbReference type="AlphaFoldDB" id="A0AAE9DNP1"/>
<dbReference type="InterPro" id="IPR016186">
    <property type="entry name" value="C-type_lectin-like/link_sf"/>
</dbReference>
<feature type="compositionally biased region" description="Low complexity" evidence="1">
    <location>
        <begin position="35"/>
        <end position="51"/>
    </location>
</feature>
<keyword evidence="2" id="KW-0732">Signal</keyword>
<dbReference type="Proteomes" id="UP000827892">
    <property type="component" value="Chromosome II"/>
</dbReference>
<dbReference type="SUPFAM" id="SSF56436">
    <property type="entry name" value="C-type lectin-like"/>
    <property type="match status" value="1"/>
</dbReference>
<feature type="chain" id="PRO_5041936276" description="C-type lectin domain-containing protein" evidence="2">
    <location>
        <begin position="18"/>
        <end position="384"/>
    </location>
</feature>
<sequence>MSRQILLLLLSPIAVQAFFRPIYSGGGGGHDCEETATSSPSESTPSESTPSQVTPKYSYTCPEEEARKHIITDLKENVGAVAIAGDRLKLCVTGGNRTALVENMKTPPCNDPKLEYTLPESAHTNAEFLWNNRPSRITISRRAAVQAFIRPIYYGGGGGHDCEETSQSTPTPTSESTPSEVTPKTSYSCPEGWNLTTRSPSQFNDNSGYLCTKFISSPNAISVNASSNLCTEQDAALTAFENEEEQEAKKHIITDLKHATGSVAIAGDRLKQCVTGNNPALLDENMKTPPCNDKKLEYTLPASANTNAEFLWNSWALNEPSHNMWQYESEDCLQMVIKPTDPNRNGKINDIYCLLNAAPNNPTDTSFMNYGAYCGKPVDIEATI</sequence>
<accession>A0AAE9DNP1</accession>
<organism evidence="3 4">
    <name type="scientific">Caenorhabditis briggsae</name>
    <dbReference type="NCBI Taxonomy" id="6238"/>
    <lineage>
        <taxon>Eukaryota</taxon>
        <taxon>Metazoa</taxon>
        <taxon>Ecdysozoa</taxon>
        <taxon>Nematoda</taxon>
        <taxon>Chromadorea</taxon>
        <taxon>Rhabditida</taxon>
        <taxon>Rhabditina</taxon>
        <taxon>Rhabditomorpha</taxon>
        <taxon>Rhabditoidea</taxon>
        <taxon>Rhabditidae</taxon>
        <taxon>Peloderinae</taxon>
        <taxon>Caenorhabditis</taxon>
    </lineage>
</organism>
<proteinExistence type="predicted"/>
<feature type="signal peptide" evidence="2">
    <location>
        <begin position="1"/>
        <end position="17"/>
    </location>
</feature>
<dbReference type="PANTHER" id="PTHR23124:SF147">
    <property type="entry name" value="C-TYPE LECTIN DOMAIN-CONTAINING PROTEIN"/>
    <property type="match status" value="1"/>
</dbReference>
<evidence type="ECO:0000256" key="2">
    <source>
        <dbReference type="SAM" id="SignalP"/>
    </source>
</evidence>
<evidence type="ECO:0000313" key="3">
    <source>
        <dbReference type="EMBL" id="ULU07629.1"/>
    </source>
</evidence>
<dbReference type="InterPro" id="IPR016187">
    <property type="entry name" value="CTDL_fold"/>
</dbReference>
<dbReference type="Gene3D" id="3.10.100.10">
    <property type="entry name" value="Mannose-Binding Protein A, subunit A"/>
    <property type="match status" value="1"/>
</dbReference>
<dbReference type="PANTHER" id="PTHR23124">
    <property type="entry name" value="C-TYPE LECTIN DOMAIN-CONTAINING PROTEIN-RELATED-RELATED"/>
    <property type="match status" value="1"/>
</dbReference>
<evidence type="ECO:0000256" key="1">
    <source>
        <dbReference type="SAM" id="MobiDB-lite"/>
    </source>
</evidence>
<evidence type="ECO:0008006" key="5">
    <source>
        <dbReference type="Google" id="ProtNLM"/>
    </source>
</evidence>
<reference evidence="3 4" key="1">
    <citation type="submission" date="2022-05" db="EMBL/GenBank/DDBJ databases">
        <title>Chromosome-level reference genomes for two strains of Caenorhabditis briggsae: an improved platform for comparative genomics.</title>
        <authorList>
            <person name="Stevens L."/>
            <person name="Andersen E.C."/>
        </authorList>
    </citation>
    <scope>NUCLEOTIDE SEQUENCE [LARGE SCALE GENOMIC DNA]</scope>
    <source>
        <strain evidence="3">QX1410_ONT</strain>
        <tissue evidence="3">Whole-organism</tissue>
    </source>
</reference>